<keyword evidence="3" id="KW-0804">Transcription</keyword>
<dbReference type="EMBL" id="CP003346">
    <property type="protein sequence ID" value="AGA76684.1"/>
    <property type="molecule type" value="Genomic_DNA"/>
</dbReference>
<evidence type="ECO:0000256" key="2">
    <source>
        <dbReference type="ARBA" id="ARBA00023125"/>
    </source>
</evidence>
<dbReference type="Gene3D" id="3.40.50.2300">
    <property type="match status" value="2"/>
</dbReference>
<dbReference type="STRING" id="926556.Echvi_0396"/>
<dbReference type="KEGG" id="evi:Echvi_0396"/>
<evidence type="ECO:0000256" key="3">
    <source>
        <dbReference type="ARBA" id="ARBA00023163"/>
    </source>
</evidence>
<dbReference type="PROSITE" id="PS50949">
    <property type="entry name" value="HTH_GNTR"/>
    <property type="match status" value="1"/>
</dbReference>
<keyword evidence="6" id="KW-1185">Reference proteome</keyword>
<dbReference type="GO" id="GO:0003677">
    <property type="term" value="F:DNA binding"/>
    <property type="evidence" value="ECO:0007669"/>
    <property type="project" value="UniProtKB-KW"/>
</dbReference>
<feature type="domain" description="HTH gntR-type" evidence="4">
    <location>
        <begin position="14"/>
        <end position="82"/>
    </location>
</feature>
<dbReference type="RefSeq" id="WP_015264251.1">
    <property type="nucleotide sequence ID" value="NC_019904.1"/>
</dbReference>
<dbReference type="HOGENOM" id="CLU_052647_0_0_10"/>
<reference evidence="6" key="1">
    <citation type="submission" date="2012-02" db="EMBL/GenBank/DDBJ databases">
        <title>The complete genome of Echinicola vietnamensis DSM 17526.</title>
        <authorList>
            <person name="Lucas S."/>
            <person name="Copeland A."/>
            <person name="Lapidus A."/>
            <person name="Glavina del Rio T."/>
            <person name="Dalin E."/>
            <person name="Tice H."/>
            <person name="Bruce D."/>
            <person name="Goodwin L."/>
            <person name="Pitluck S."/>
            <person name="Peters L."/>
            <person name="Ovchinnikova G."/>
            <person name="Teshima H."/>
            <person name="Kyrpides N."/>
            <person name="Mavromatis K."/>
            <person name="Ivanova N."/>
            <person name="Brettin T."/>
            <person name="Detter J.C."/>
            <person name="Han C."/>
            <person name="Larimer F."/>
            <person name="Land M."/>
            <person name="Hauser L."/>
            <person name="Markowitz V."/>
            <person name="Cheng J.-F."/>
            <person name="Hugenholtz P."/>
            <person name="Woyke T."/>
            <person name="Wu D."/>
            <person name="Brambilla E."/>
            <person name="Klenk H.-P."/>
            <person name="Eisen J.A."/>
        </authorList>
    </citation>
    <scope>NUCLEOTIDE SEQUENCE [LARGE SCALE GENOMIC DNA]</scope>
    <source>
        <strain evidence="6">DSM 17526 / LMG 23754 / KMM 6221</strain>
    </source>
</reference>
<keyword evidence="2" id="KW-0238">DNA-binding</keyword>
<evidence type="ECO:0000256" key="1">
    <source>
        <dbReference type="ARBA" id="ARBA00023015"/>
    </source>
</evidence>
<dbReference type="InterPro" id="IPR000524">
    <property type="entry name" value="Tscrpt_reg_HTH_GntR"/>
</dbReference>
<dbReference type="SMART" id="SM00345">
    <property type="entry name" value="HTH_GNTR"/>
    <property type="match status" value="1"/>
</dbReference>
<dbReference type="AlphaFoldDB" id="L0FRX4"/>
<dbReference type="GO" id="GO:0003700">
    <property type="term" value="F:DNA-binding transcription factor activity"/>
    <property type="evidence" value="ECO:0007669"/>
    <property type="project" value="InterPro"/>
</dbReference>
<dbReference type="Pfam" id="PF00392">
    <property type="entry name" value="GntR"/>
    <property type="match status" value="1"/>
</dbReference>
<organism evidence="5 6">
    <name type="scientific">Echinicola vietnamensis (strain DSM 17526 / LMG 23754 / KMM 6221)</name>
    <dbReference type="NCBI Taxonomy" id="926556"/>
    <lineage>
        <taxon>Bacteria</taxon>
        <taxon>Pseudomonadati</taxon>
        <taxon>Bacteroidota</taxon>
        <taxon>Cytophagia</taxon>
        <taxon>Cytophagales</taxon>
        <taxon>Cyclobacteriaceae</taxon>
        <taxon>Echinicola</taxon>
    </lineage>
</organism>
<dbReference type="PANTHER" id="PTHR38445">
    <property type="entry name" value="HTH-TYPE TRANSCRIPTIONAL REPRESSOR YTRA"/>
    <property type="match status" value="1"/>
</dbReference>
<dbReference type="Proteomes" id="UP000010796">
    <property type="component" value="Chromosome"/>
</dbReference>
<evidence type="ECO:0000259" key="4">
    <source>
        <dbReference type="PROSITE" id="PS50949"/>
    </source>
</evidence>
<dbReference type="InterPro" id="IPR036388">
    <property type="entry name" value="WH-like_DNA-bd_sf"/>
</dbReference>
<proteinExistence type="predicted"/>
<dbReference type="CDD" id="cd07377">
    <property type="entry name" value="WHTH_GntR"/>
    <property type="match status" value="1"/>
</dbReference>
<dbReference type="SUPFAM" id="SSF53822">
    <property type="entry name" value="Periplasmic binding protein-like I"/>
    <property type="match status" value="1"/>
</dbReference>
<evidence type="ECO:0000313" key="6">
    <source>
        <dbReference type="Proteomes" id="UP000010796"/>
    </source>
</evidence>
<gene>
    <name evidence="5" type="ordered locus">Echvi_0396</name>
</gene>
<evidence type="ECO:0000313" key="5">
    <source>
        <dbReference type="EMBL" id="AGA76684.1"/>
    </source>
</evidence>
<dbReference type="eggNOG" id="COG1167">
    <property type="taxonomic scope" value="Bacteria"/>
</dbReference>
<dbReference type="Gene3D" id="1.10.10.10">
    <property type="entry name" value="Winged helix-like DNA-binding domain superfamily/Winged helix DNA-binding domain"/>
    <property type="match status" value="1"/>
</dbReference>
<dbReference type="InterPro" id="IPR036390">
    <property type="entry name" value="WH_DNA-bd_sf"/>
</dbReference>
<dbReference type="PANTHER" id="PTHR38445:SF10">
    <property type="entry name" value="GNTR-FAMILY TRANSCRIPTIONAL REGULATOR"/>
    <property type="match status" value="1"/>
</dbReference>
<sequence length="348" mass="40728">MKNFDIKIDEGSRVPKYQQVANRIYSLIYIEEISNGDKLPSINELSERLYLSRDTIEKAYNWLRKKGVVMAEPSKGYYVNKKKVLHQVGKILYLVNKVSPYKLEVFKTMQEALNKDYDIEFRLFFNDVHIFMDQLGTSFENYDYVVVIPLFHVPKKEHYGLPKQILERIENIPREKLIVLEKKIPDLKENYSCIYQDFEKDINLALTQAINEIKRYGKINLIYPKSYFHSYPIEVKQGFITFCKKNDLAFEVFDVSSLDSCFSAGQAYVVISENDFLEVMIRVKSKKYALGLDIGVISYNDTPIKKLFNVSVLSTDFKKMGELAARCVSERKIIQYKNDFSFIKRSSI</sequence>
<dbReference type="SUPFAM" id="SSF46785">
    <property type="entry name" value="Winged helix' DNA-binding domain"/>
    <property type="match status" value="1"/>
</dbReference>
<keyword evidence="1" id="KW-0805">Transcription regulation</keyword>
<dbReference type="OrthoDB" id="742238at2"/>
<accession>L0FRX4</accession>
<dbReference type="InterPro" id="IPR028082">
    <property type="entry name" value="Peripla_BP_I"/>
</dbReference>
<dbReference type="PATRIC" id="fig|926556.3.peg.398"/>
<name>L0FRX4_ECHVK</name>
<protein>
    <submittedName>
        <fullName evidence="5">Transcriptional regulator</fullName>
    </submittedName>
</protein>